<proteinExistence type="predicted"/>
<dbReference type="EMBL" id="BMCU01000002">
    <property type="protein sequence ID" value="GGG01964.1"/>
    <property type="molecule type" value="Genomic_DNA"/>
</dbReference>
<feature type="domain" description="DUF8010" evidence="1">
    <location>
        <begin position="5"/>
        <end position="102"/>
    </location>
</feature>
<keyword evidence="4" id="KW-1185">Reference proteome</keyword>
<feature type="domain" description="DUF8185" evidence="2">
    <location>
        <begin position="105"/>
        <end position="206"/>
    </location>
</feature>
<evidence type="ECO:0000259" key="1">
    <source>
        <dbReference type="Pfam" id="PF26035"/>
    </source>
</evidence>
<accession>A0A917CWA7</accession>
<reference evidence="3" key="1">
    <citation type="journal article" date="2014" name="Int. J. Syst. Evol. Microbiol.">
        <title>Complete genome sequence of Corynebacterium casei LMG S-19264T (=DSM 44701T), isolated from a smear-ripened cheese.</title>
        <authorList>
            <consortium name="US DOE Joint Genome Institute (JGI-PGF)"/>
            <person name="Walter F."/>
            <person name="Albersmeier A."/>
            <person name="Kalinowski J."/>
            <person name="Ruckert C."/>
        </authorList>
    </citation>
    <scope>NUCLEOTIDE SEQUENCE</scope>
    <source>
        <strain evidence="3">CCM 7905</strain>
    </source>
</reference>
<gene>
    <name evidence="3" type="ORF">GCM10007304_14930</name>
</gene>
<sequence length="213" mass="22867">MTALAERSLAVPSAADRDDLATFLHRAIRLDEAAVVRLRRRGRDRVETWAPTGFEVMAVRVVGGTVAPADTTAAADAVLASVRQADSSPFELGFSMDSAWQGVLPPEDGFAHVDDVPAQVLVDLAKRGVELASEHSQGPPVSLLDQNVLEVVGDGGRAAIPMRMVFALNAMGFAPDSLDEAVRVRTNRSWLRLDARYGSVAVNRTARLPLSVR</sequence>
<dbReference type="Proteomes" id="UP000654257">
    <property type="component" value="Unassembled WGS sequence"/>
</dbReference>
<evidence type="ECO:0000259" key="2">
    <source>
        <dbReference type="Pfam" id="PF26572"/>
    </source>
</evidence>
<dbReference type="InterPro" id="IPR016601">
    <property type="entry name" value="UCP012637"/>
</dbReference>
<dbReference type="AlphaFoldDB" id="A0A917CWA7"/>
<comment type="caution">
    <text evidence="3">The sequence shown here is derived from an EMBL/GenBank/DDBJ whole genome shotgun (WGS) entry which is preliminary data.</text>
</comment>
<dbReference type="Pfam" id="PF26572">
    <property type="entry name" value="DUF8185"/>
    <property type="match status" value="1"/>
</dbReference>
<evidence type="ECO:0000313" key="3">
    <source>
        <dbReference type="EMBL" id="GGG01964.1"/>
    </source>
</evidence>
<protein>
    <submittedName>
        <fullName evidence="3">Uncharacterized protein</fullName>
    </submittedName>
</protein>
<name>A0A917CWA7_9NOCA</name>
<dbReference type="InterPro" id="IPR058498">
    <property type="entry name" value="DUF8185"/>
</dbReference>
<dbReference type="InterPro" id="IPR058323">
    <property type="entry name" value="DUF8010"/>
</dbReference>
<reference evidence="3" key="2">
    <citation type="submission" date="2020-09" db="EMBL/GenBank/DDBJ databases">
        <authorList>
            <person name="Sun Q."/>
            <person name="Sedlacek I."/>
        </authorList>
    </citation>
    <scope>NUCLEOTIDE SEQUENCE</scope>
    <source>
        <strain evidence="3">CCM 7905</strain>
    </source>
</reference>
<dbReference type="PIRSF" id="PIRSF012637">
    <property type="entry name" value="UCP012637"/>
    <property type="match status" value="1"/>
</dbReference>
<evidence type="ECO:0000313" key="4">
    <source>
        <dbReference type="Proteomes" id="UP000654257"/>
    </source>
</evidence>
<dbReference type="Pfam" id="PF26035">
    <property type="entry name" value="DUF8010"/>
    <property type="match status" value="1"/>
</dbReference>
<organism evidence="3 4">
    <name type="scientific">Rhodococcoides trifolii</name>
    <dbReference type="NCBI Taxonomy" id="908250"/>
    <lineage>
        <taxon>Bacteria</taxon>
        <taxon>Bacillati</taxon>
        <taxon>Actinomycetota</taxon>
        <taxon>Actinomycetes</taxon>
        <taxon>Mycobacteriales</taxon>
        <taxon>Nocardiaceae</taxon>
        <taxon>Rhodococcoides</taxon>
    </lineage>
</organism>